<evidence type="ECO:0000313" key="6">
    <source>
        <dbReference type="EMBL" id="VEU81015.1"/>
    </source>
</evidence>
<evidence type="ECO:0000256" key="1">
    <source>
        <dbReference type="ARBA" id="ARBA00001947"/>
    </source>
</evidence>
<keyword evidence="7" id="KW-1185">Reference proteome</keyword>
<dbReference type="AlphaFoldDB" id="A0A449BF15"/>
<gene>
    <name evidence="6" type="ORF">NCTC10138_01405</name>
</gene>
<dbReference type="EMBL" id="LR215048">
    <property type="protein sequence ID" value="VEU81015.1"/>
    <property type="molecule type" value="Genomic_DNA"/>
</dbReference>
<dbReference type="GO" id="GO:0016787">
    <property type="term" value="F:hydrolase activity"/>
    <property type="evidence" value="ECO:0007669"/>
    <property type="project" value="UniProtKB-KW"/>
</dbReference>
<reference evidence="6 7" key="1">
    <citation type="submission" date="2019-01" db="EMBL/GenBank/DDBJ databases">
        <authorList>
            <consortium name="Pathogen Informatics"/>
        </authorList>
    </citation>
    <scope>NUCLEOTIDE SEQUENCE [LARGE SCALE GENOMIC DNA]</scope>
    <source>
        <strain evidence="6 7">NCTC10138</strain>
    </source>
</reference>
<dbReference type="Pfam" id="PF00753">
    <property type="entry name" value="Lactamase_B"/>
    <property type="match status" value="1"/>
</dbReference>
<keyword evidence="3 6" id="KW-0378">Hydrolase</keyword>
<keyword evidence="4" id="KW-0862">Zinc</keyword>
<comment type="cofactor">
    <cofactor evidence="1">
        <name>Zn(2+)</name>
        <dbReference type="ChEBI" id="CHEBI:29105"/>
    </cofactor>
</comment>
<dbReference type="RefSeq" id="WP_052589626.1">
    <property type="nucleotide sequence ID" value="NZ_LR215048.1"/>
</dbReference>
<dbReference type="InterPro" id="IPR001279">
    <property type="entry name" value="Metallo-B-lactamas"/>
</dbReference>
<name>A0A449BF15_HAPAX</name>
<dbReference type="OrthoDB" id="9802248at2"/>
<dbReference type="STRING" id="1278311.GCA_000428705_00097"/>
<accession>A0A449BF15</accession>
<evidence type="ECO:0000259" key="5">
    <source>
        <dbReference type="SMART" id="SM00849"/>
    </source>
</evidence>
<evidence type="ECO:0000256" key="4">
    <source>
        <dbReference type="ARBA" id="ARBA00022833"/>
    </source>
</evidence>
<dbReference type="PANTHER" id="PTHR46233:SF3">
    <property type="entry name" value="HYDROXYACYLGLUTATHIONE HYDROLASE GLOC"/>
    <property type="match status" value="1"/>
</dbReference>
<keyword evidence="2" id="KW-0479">Metal-binding</keyword>
<organism evidence="6 7">
    <name type="scientific">Haploplasma axanthum</name>
    <name type="common">Acholeplasma axanthum</name>
    <dbReference type="NCBI Taxonomy" id="29552"/>
    <lineage>
        <taxon>Bacteria</taxon>
        <taxon>Bacillati</taxon>
        <taxon>Mycoplasmatota</taxon>
        <taxon>Mollicutes</taxon>
        <taxon>Acholeplasmatales</taxon>
        <taxon>Acholeplasmataceae</taxon>
        <taxon>Haploplasma</taxon>
    </lineage>
</organism>
<dbReference type="InterPro" id="IPR051453">
    <property type="entry name" value="MBL_Glyoxalase_II"/>
</dbReference>
<protein>
    <submittedName>
        <fullName evidence="6">Hydroxyacylglutathione hydrolase</fullName>
    </submittedName>
</protein>
<dbReference type="GO" id="GO:0046872">
    <property type="term" value="F:metal ion binding"/>
    <property type="evidence" value="ECO:0007669"/>
    <property type="project" value="UniProtKB-KW"/>
</dbReference>
<dbReference type="KEGG" id="aaxa:NCTC10138_01405"/>
<sequence>MNIHALTLYGQGMSSNCYILNNGEKAVVIDPGFEDNNLFDFLRNKKLNVEMIVLTHGHFDHWGGLKKLQSLYPNAKTYASSIDDIWYKVGPNNRYNYEPLFDYDLNKLNEINFLGEKYKVIKVPGHSSGSVAFYNNKTLISGDVLFFRGIGRYDLPEGDYDTLISSIKKLYTLPNETTVYSGHGRQTTIGFEKEFNPFIRG</sequence>
<dbReference type="Proteomes" id="UP000289841">
    <property type="component" value="Chromosome"/>
</dbReference>
<dbReference type="CDD" id="cd06262">
    <property type="entry name" value="metallo-hydrolase-like_MBL-fold"/>
    <property type="match status" value="1"/>
</dbReference>
<dbReference type="SUPFAM" id="SSF56281">
    <property type="entry name" value="Metallo-hydrolase/oxidoreductase"/>
    <property type="match status" value="1"/>
</dbReference>
<dbReference type="Gene3D" id="3.60.15.10">
    <property type="entry name" value="Ribonuclease Z/Hydroxyacylglutathione hydrolase-like"/>
    <property type="match status" value="1"/>
</dbReference>
<dbReference type="InterPro" id="IPR036866">
    <property type="entry name" value="RibonucZ/Hydroxyglut_hydro"/>
</dbReference>
<evidence type="ECO:0000256" key="2">
    <source>
        <dbReference type="ARBA" id="ARBA00022723"/>
    </source>
</evidence>
<evidence type="ECO:0000313" key="7">
    <source>
        <dbReference type="Proteomes" id="UP000289841"/>
    </source>
</evidence>
<evidence type="ECO:0000256" key="3">
    <source>
        <dbReference type="ARBA" id="ARBA00022801"/>
    </source>
</evidence>
<feature type="domain" description="Metallo-beta-lactamase" evidence="5">
    <location>
        <begin position="14"/>
        <end position="183"/>
    </location>
</feature>
<proteinExistence type="predicted"/>
<dbReference type="PANTHER" id="PTHR46233">
    <property type="entry name" value="HYDROXYACYLGLUTATHIONE HYDROLASE GLOC"/>
    <property type="match status" value="1"/>
</dbReference>
<dbReference type="SMART" id="SM00849">
    <property type="entry name" value="Lactamase_B"/>
    <property type="match status" value="1"/>
</dbReference>